<organism evidence="1 2">
    <name type="scientific">Camelliibacillus cellulosilyticus</name>
    <dbReference type="NCBI Taxonomy" id="2174486"/>
    <lineage>
        <taxon>Bacteria</taxon>
        <taxon>Bacillati</taxon>
        <taxon>Bacillota</taxon>
        <taxon>Bacilli</taxon>
        <taxon>Bacillales</taxon>
        <taxon>Sporolactobacillaceae</taxon>
        <taxon>Camelliibacillus</taxon>
    </lineage>
</organism>
<accession>A0ABV9GTE0</accession>
<proteinExistence type="predicted"/>
<dbReference type="EMBL" id="JBHSFW010000013">
    <property type="protein sequence ID" value="MFC4619925.1"/>
    <property type="molecule type" value="Genomic_DNA"/>
</dbReference>
<protein>
    <submittedName>
        <fullName evidence="1">Uncharacterized protein</fullName>
    </submittedName>
</protein>
<evidence type="ECO:0000313" key="1">
    <source>
        <dbReference type="EMBL" id="MFC4619925.1"/>
    </source>
</evidence>
<reference evidence="2" key="1">
    <citation type="journal article" date="2019" name="Int. J. Syst. Evol. Microbiol.">
        <title>The Global Catalogue of Microorganisms (GCM) 10K type strain sequencing project: providing services to taxonomists for standard genome sequencing and annotation.</title>
        <authorList>
            <consortium name="The Broad Institute Genomics Platform"/>
            <consortium name="The Broad Institute Genome Sequencing Center for Infectious Disease"/>
            <person name="Wu L."/>
            <person name="Ma J."/>
        </authorList>
    </citation>
    <scope>NUCLEOTIDE SEQUENCE [LARGE SCALE GENOMIC DNA]</scope>
    <source>
        <strain evidence="2">CGMCC 1.16306</strain>
    </source>
</reference>
<comment type="caution">
    <text evidence="1">The sequence shown here is derived from an EMBL/GenBank/DDBJ whole genome shotgun (WGS) entry which is preliminary data.</text>
</comment>
<dbReference type="RefSeq" id="WP_376847013.1">
    <property type="nucleotide sequence ID" value="NZ_JBHSFW010000013.1"/>
</dbReference>
<gene>
    <name evidence="1" type="ORF">ACFO4N_14525</name>
</gene>
<name>A0ABV9GTE0_9BACL</name>
<dbReference type="Proteomes" id="UP001596022">
    <property type="component" value="Unassembled WGS sequence"/>
</dbReference>
<sequence>MKIQRLDIQFRVLIMDFLHNLADDKPPIGWIPVSNDSHFYPASHMGISNFGANKRRMQAMTAVSGRRSRLATIHCHKSLPVAHIEKEPWTKVTRFECSREGEKMDQFYIYPIEAETDNNIPDRYEIYVNGDYIGTKLNGLNPNLFEDIDHFLYEQGFREYDVAIDGDLFKINTLNDNPELKEVLHIYLQSR</sequence>
<keyword evidence="2" id="KW-1185">Reference proteome</keyword>
<evidence type="ECO:0000313" key="2">
    <source>
        <dbReference type="Proteomes" id="UP001596022"/>
    </source>
</evidence>